<keyword evidence="4" id="KW-0560">Oxidoreductase</keyword>
<keyword evidence="5" id="KW-0408">Iron</keyword>
<dbReference type="GO" id="GO:0020037">
    <property type="term" value="F:heme binding"/>
    <property type="evidence" value="ECO:0000318"/>
    <property type="project" value="GO_Central"/>
</dbReference>
<dbReference type="FunFam" id="1.10.630.10:FF:000036">
    <property type="entry name" value="CYtochrome P450 family"/>
    <property type="match status" value="1"/>
</dbReference>
<evidence type="ECO:0000313" key="10">
    <source>
        <dbReference type="WormBase" id="Y5H2B.6"/>
    </source>
</evidence>
<gene>
    <name evidence="10" type="primary">cyp-33c12</name>
    <name evidence="8" type="synonym">cyp-33C12</name>
    <name evidence="8" type="ORF">CELE_Y5H2B.6</name>
    <name evidence="10" type="ORF">Y5H2B.6</name>
</gene>
<proteinExistence type="inferred from homology"/>
<dbReference type="CTD" id="189364"/>
<dbReference type="Reactome" id="R-CEL-2142670">
    <property type="pathway name" value="Synthesis of epoxy (EET) and dihydroxyeicosatrienoic acids (DHET)"/>
</dbReference>
<comment type="similarity">
    <text evidence="2">Belongs to the cytochrome P450 family.</text>
</comment>
<keyword evidence="3" id="KW-0479">Metal-binding</keyword>
<comment type="cofactor">
    <cofactor evidence="1">
        <name>heme</name>
        <dbReference type="ChEBI" id="CHEBI:30413"/>
    </cofactor>
</comment>
<dbReference type="GO" id="GO:0016712">
    <property type="term" value="F:oxidoreductase activity, acting on paired donors, with incorporation or reduction of molecular oxygen, reduced flavin or flavoprotein as one donor, and incorporation of one atom of oxygen"/>
    <property type="evidence" value="ECO:0000318"/>
    <property type="project" value="GO_Central"/>
</dbReference>
<dbReference type="Bgee" id="WBGene00021168">
    <property type="expression patterns" value="Expressed in larva"/>
</dbReference>
<dbReference type="Reactome" id="R-CEL-211999">
    <property type="pathway name" value="CYP2E1 reactions"/>
</dbReference>
<dbReference type="InterPro" id="IPR036396">
    <property type="entry name" value="Cyt_P450_sf"/>
</dbReference>
<dbReference type="Reactome" id="R-CEL-211945">
    <property type="pathway name" value="Phase I - Functionalization of compounds"/>
</dbReference>
<dbReference type="WormBase" id="Y5H2B.6">
    <property type="protein sequence ID" value="CE21315"/>
    <property type="gene ID" value="WBGene00021168"/>
    <property type="gene designation" value="cyp-33C12"/>
</dbReference>
<dbReference type="Gene3D" id="1.10.630.10">
    <property type="entry name" value="Cytochrome P450"/>
    <property type="match status" value="1"/>
</dbReference>
<dbReference type="InterPro" id="IPR050182">
    <property type="entry name" value="Cytochrome_P450_fam2"/>
</dbReference>
<dbReference type="Reactome" id="R-CEL-9753281">
    <property type="pathway name" value="Paracetamol ADME"/>
</dbReference>
<dbReference type="Reactome" id="R-CEL-211981">
    <property type="pathway name" value="Xenobiotics"/>
</dbReference>
<dbReference type="OMA" id="MEFQETA"/>
<dbReference type="PhylomeDB" id="Q9N4Q4"/>
<keyword evidence="6" id="KW-0503">Monooxygenase</keyword>
<dbReference type="CDD" id="cd20617">
    <property type="entry name" value="CYP1_2-like"/>
    <property type="match status" value="1"/>
</dbReference>
<dbReference type="Reactome" id="R-CEL-211958">
    <property type="pathway name" value="Miscellaneous substrates"/>
</dbReference>
<dbReference type="InterPro" id="IPR001128">
    <property type="entry name" value="Cyt_P450"/>
</dbReference>
<organism evidence="8 9">
    <name type="scientific">Caenorhabditis elegans</name>
    <dbReference type="NCBI Taxonomy" id="6239"/>
    <lineage>
        <taxon>Eukaryota</taxon>
        <taxon>Metazoa</taxon>
        <taxon>Ecdysozoa</taxon>
        <taxon>Nematoda</taxon>
        <taxon>Chromadorea</taxon>
        <taxon>Rhabditida</taxon>
        <taxon>Rhabditina</taxon>
        <taxon>Rhabditomorpha</taxon>
        <taxon>Rhabditoidea</taxon>
        <taxon>Rhabditidae</taxon>
        <taxon>Peloderinae</taxon>
        <taxon>Caenorhabditis</taxon>
    </lineage>
</organism>
<dbReference type="GeneID" id="189364"/>
<dbReference type="Reactome" id="R-CEL-211935">
    <property type="pathway name" value="Fatty acids"/>
</dbReference>
<dbReference type="RefSeq" id="NP_503599.1">
    <property type="nucleotide sequence ID" value="NM_071198.3"/>
</dbReference>
<dbReference type="STRING" id="6239.Y5H2B.6.1"/>
<dbReference type="AlphaFoldDB" id="Q9N4Q4"/>
<evidence type="ECO:0000256" key="2">
    <source>
        <dbReference type="ARBA" id="ARBA00010617"/>
    </source>
</evidence>
<dbReference type="eggNOG" id="KOG0156">
    <property type="taxonomic scope" value="Eukaryota"/>
</dbReference>
<evidence type="ECO:0000313" key="9">
    <source>
        <dbReference type="Proteomes" id="UP000001940"/>
    </source>
</evidence>
<dbReference type="Reactome" id="R-CEL-9027307">
    <property type="pathway name" value="Biosynthesis of maresin-like SPMs"/>
</dbReference>
<evidence type="ECO:0000256" key="6">
    <source>
        <dbReference type="ARBA" id="ARBA00023033"/>
    </source>
</evidence>
<keyword evidence="9" id="KW-1185">Reference proteome</keyword>
<dbReference type="GO" id="GO:0005506">
    <property type="term" value="F:iron ion binding"/>
    <property type="evidence" value="ECO:0007669"/>
    <property type="project" value="InterPro"/>
</dbReference>
<evidence type="ECO:0000256" key="5">
    <source>
        <dbReference type="ARBA" id="ARBA00023004"/>
    </source>
</evidence>
<dbReference type="FunCoup" id="Q9N4Q4">
    <property type="interactions" value="163"/>
</dbReference>
<dbReference type="PANTHER" id="PTHR24300">
    <property type="entry name" value="CYTOCHROME P450 508A4-RELATED"/>
    <property type="match status" value="1"/>
</dbReference>
<dbReference type="HOGENOM" id="CLU_001570_22_3_1"/>
<dbReference type="InterPro" id="IPR002401">
    <property type="entry name" value="Cyt_P450_E_grp-I"/>
</dbReference>
<dbReference type="GO" id="GO:0006082">
    <property type="term" value="P:organic acid metabolic process"/>
    <property type="evidence" value="ECO:0000318"/>
    <property type="project" value="GO_Central"/>
</dbReference>
<dbReference type="UCSC" id="Y5H2B.6">
    <property type="organism name" value="c. elegans"/>
</dbReference>
<evidence type="ECO:0000256" key="7">
    <source>
        <dbReference type="SAM" id="SignalP"/>
    </source>
</evidence>
<keyword evidence="7" id="KW-0732">Signal</keyword>
<evidence type="ECO:0000256" key="1">
    <source>
        <dbReference type="ARBA" id="ARBA00001971"/>
    </source>
</evidence>
<dbReference type="GO" id="GO:0005737">
    <property type="term" value="C:cytoplasm"/>
    <property type="evidence" value="ECO:0000318"/>
    <property type="project" value="GO_Central"/>
</dbReference>
<dbReference type="PRINTS" id="PR00463">
    <property type="entry name" value="EP450I"/>
</dbReference>
<dbReference type="PaxDb" id="6239-Y5H2B.6"/>
<accession>Q9N4Q4</accession>
<evidence type="ECO:0000256" key="3">
    <source>
        <dbReference type="ARBA" id="ARBA00022723"/>
    </source>
</evidence>
<dbReference type="PANTHER" id="PTHR24300:SF209">
    <property type="entry name" value="CYTOCHROME P450 FAMILY"/>
    <property type="match status" value="1"/>
</dbReference>
<feature type="chain" id="PRO_5011977365" evidence="7">
    <location>
        <begin position="16"/>
        <end position="426"/>
    </location>
</feature>
<dbReference type="KEGG" id="cel:CELE_Y5H2B.6"/>
<dbReference type="OrthoDB" id="1055148at2759"/>
<name>Q9N4Q4_CAEEL</name>
<dbReference type="Reactome" id="R-CEL-9749641">
    <property type="pathway name" value="Aspirin ADME"/>
</dbReference>
<evidence type="ECO:0000313" key="8">
    <source>
        <dbReference type="EMBL" id="CCD67437.1"/>
    </source>
</evidence>
<dbReference type="SMR" id="Q9N4Q4"/>
<sequence>MLLLLFLSVLFLALFYEFHWKRRNYPAGPLPLPVIGNMWSMMRNNSGVECFRQWTKDFGDVYTFWFGTKPYIVVSSYKRLKEAFILDGDTFADKIRQPFQDQFRGGNYGVVDTNGHVWSTHRRFALSSFRDFGLGKNLLQEKMLIEVQDMFAKFDANLGKEQNLPVVLYNAAANVINQLIFGYRFDKEREGELKKLKALMEFQETAFTTFKVYVQFFAPAIGKHLPGKSVEDLLAEFTVDFYKFFNHQIEEHRSKIDFDSEESLDYAEAYLKEQRKQEAQGEFELFSTKQLSNTCFDLWFAGLSTTHITLTWIVGHVLNYPDVQRKLHKELDEVIGSDRLITNDDKNNLPYLNAVINESQRCANIVPINQIHSTSRDTVINGITVKKGTGVIPQISAIMLDDKVFPDPYAFNPERFLDANGKLRKI</sequence>
<dbReference type="Pfam" id="PF00067">
    <property type="entry name" value="p450"/>
    <property type="match status" value="1"/>
</dbReference>
<dbReference type="Reactome" id="R-CEL-5423646">
    <property type="pathway name" value="Aflatoxin activation and detoxification"/>
</dbReference>
<reference evidence="8 9" key="1">
    <citation type="journal article" date="1998" name="Science">
        <title>Genome sequence of the nematode C. elegans: a platform for investigating biology.</title>
        <authorList>
            <consortium name="The C. elegans sequencing consortium"/>
            <person name="Sulson J.E."/>
            <person name="Waterston R."/>
        </authorList>
    </citation>
    <scope>NUCLEOTIDE SEQUENCE [LARGE SCALE GENOMIC DNA]</scope>
    <source>
        <strain evidence="8 9">Bristol N2</strain>
    </source>
</reference>
<evidence type="ECO:0000256" key="4">
    <source>
        <dbReference type="ARBA" id="ARBA00023002"/>
    </source>
</evidence>
<protein>
    <submittedName>
        <fullName evidence="8">CYtochrome P450 family</fullName>
    </submittedName>
</protein>
<feature type="signal peptide" evidence="7">
    <location>
        <begin position="1"/>
        <end position="15"/>
    </location>
</feature>
<dbReference type="AGR" id="WB:WBGene00021168"/>
<dbReference type="SUPFAM" id="SSF48264">
    <property type="entry name" value="Cytochrome P450"/>
    <property type="match status" value="1"/>
</dbReference>
<dbReference type="Proteomes" id="UP000001940">
    <property type="component" value="Chromosome V"/>
</dbReference>
<dbReference type="EMBL" id="BX284605">
    <property type="protein sequence ID" value="CCD67437.1"/>
    <property type="molecule type" value="Genomic_DNA"/>
</dbReference>
<dbReference type="InParanoid" id="Q9N4Q4"/>
<dbReference type="GO" id="GO:0006805">
    <property type="term" value="P:xenobiotic metabolic process"/>
    <property type="evidence" value="ECO:0000318"/>
    <property type="project" value="GO_Central"/>
</dbReference>
<dbReference type="Reactome" id="R-CEL-2142816">
    <property type="pathway name" value="Synthesis of (16-20)-hydroxyeicosatetraenoic acids (HETE)"/>
</dbReference>